<keyword evidence="8" id="KW-0159">Chromosome partition</keyword>
<accession>A0A8C6SL40</accession>
<sequence length="178" mass="19927">MANILFEQENACLHPPGLRQRLQSAPGEELLKTPAGAKVFQASFQSGRKALGRVNQVLPLTPSVNTRKLLKLQETKPKVPQNKLENYPDIEKFIPYDPLEFEKYSIPEDLLPLSKLALPGLACVSRLPEESEIIPLPALSPVKILKHPDYCSELDDFLDTLDKLTVELPAETDLYDVL</sequence>
<evidence type="ECO:0000256" key="9">
    <source>
        <dbReference type="ARBA" id="ARBA00022843"/>
    </source>
</evidence>
<name>A0A8C6SL40_9GOBI</name>
<evidence type="ECO:0000256" key="11">
    <source>
        <dbReference type="ARBA" id="ARBA00023242"/>
    </source>
</evidence>
<dbReference type="InterPro" id="IPR006940">
    <property type="entry name" value="Securin_separation_inhibitor"/>
</dbReference>
<reference evidence="14" key="2">
    <citation type="submission" date="2025-09" db="UniProtKB">
        <authorList>
            <consortium name="Ensembl"/>
        </authorList>
    </citation>
    <scope>IDENTIFICATION</scope>
</reference>
<keyword evidence="10" id="KW-0729">SH3-binding</keyword>
<comment type="subcellular location">
    <subcellularLocation>
        <location evidence="2">Cytoplasm</location>
    </subcellularLocation>
    <subcellularLocation>
        <location evidence="1">Nucleus</location>
    </subcellularLocation>
</comment>
<evidence type="ECO:0000256" key="10">
    <source>
        <dbReference type="ARBA" id="ARBA00023036"/>
    </source>
</evidence>
<evidence type="ECO:0000256" key="2">
    <source>
        <dbReference type="ARBA" id="ARBA00004496"/>
    </source>
</evidence>
<evidence type="ECO:0000256" key="3">
    <source>
        <dbReference type="ARBA" id="ARBA00009264"/>
    </source>
</evidence>
<proteinExistence type="inferred from homology"/>
<evidence type="ECO:0000256" key="1">
    <source>
        <dbReference type="ARBA" id="ARBA00004123"/>
    </source>
</evidence>
<dbReference type="Ensembl" id="ENSNMLT00000009422.1">
    <property type="protein sequence ID" value="ENSNMLP00000008283.1"/>
    <property type="gene ID" value="ENSNMLG00000005887.1"/>
</dbReference>
<dbReference type="GO" id="GO:0005634">
    <property type="term" value="C:nucleus"/>
    <property type="evidence" value="ECO:0007669"/>
    <property type="project" value="UniProtKB-SubCell"/>
</dbReference>
<dbReference type="AlphaFoldDB" id="A0A8C6SL40"/>
<evidence type="ECO:0000256" key="7">
    <source>
        <dbReference type="ARBA" id="ARBA00022776"/>
    </source>
</evidence>
<keyword evidence="5" id="KW-0132">Cell division</keyword>
<dbReference type="PANTHER" id="PTHR10418">
    <property type="entry name" value="SECURIN-3"/>
    <property type="match status" value="1"/>
</dbReference>
<organism evidence="14 15">
    <name type="scientific">Neogobius melanostomus</name>
    <name type="common">round goby</name>
    <dbReference type="NCBI Taxonomy" id="47308"/>
    <lineage>
        <taxon>Eukaryota</taxon>
        <taxon>Metazoa</taxon>
        <taxon>Chordata</taxon>
        <taxon>Craniata</taxon>
        <taxon>Vertebrata</taxon>
        <taxon>Euteleostomi</taxon>
        <taxon>Actinopterygii</taxon>
        <taxon>Neopterygii</taxon>
        <taxon>Teleostei</taxon>
        <taxon>Neoteleostei</taxon>
        <taxon>Acanthomorphata</taxon>
        <taxon>Gobiaria</taxon>
        <taxon>Gobiiformes</taxon>
        <taxon>Gobioidei</taxon>
        <taxon>Gobiidae</taxon>
        <taxon>Benthophilinae</taxon>
        <taxon>Neogobiini</taxon>
        <taxon>Neogobius</taxon>
    </lineage>
</organism>
<evidence type="ECO:0000256" key="12">
    <source>
        <dbReference type="ARBA" id="ARBA00023306"/>
    </source>
</evidence>
<dbReference type="Proteomes" id="UP000694523">
    <property type="component" value="Unplaced"/>
</dbReference>
<evidence type="ECO:0000256" key="5">
    <source>
        <dbReference type="ARBA" id="ARBA00022618"/>
    </source>
</evidence>
<keyword evidence="12" id="KW-0131">Cell cycle</keyword>
<keyword evidence="9" id="KW-0832">Ubl conjugation</keyword>
<evidence type="ECO:0000256" key="8">
    <source>
        <dbReference type="ARBA" id="ARBA00022829"/>
    </source>
</evidence>
<keyword evidence="11" id="KW-0539">Nucleus</keyword>
<dbReference type="GO" id="GO:0045143">
    <property type="term" value="P:homologous chromosome segregation"/>
    <property type="evidence" value="ECO:0007669"/>
    <property type="project" value="TreeGrafter"/>
</dbReference>
<keyword evidence="7" id="KW-0498">Mitosis</keyword>
<dbReference type="PANTHER" id="PTHR10418:SF2">
    <property type="entry name" value="SECURIN"/>
    <property type="match status" value="1"/>
</dbReference>
<comment type="similarity">
    <text evidence="3">Belongs to the securin family.</text>
</comment>
<dbReference type="GO" id="GO:0017124">
    <property type="term" value="F:SH3 domain binding"/>
    <property type="evidence" value="ECO:0007669"/>
    <property type="project" value="UniProtKB-KW"/>
</dbReference>
<evidence type="ECO:0000256" key="13">
    <source>
        <dbReference type="ARBA" id="ARBA00039185"/>
    </source>
</evidence>
<evidence type="ECO:0000256" key="4">
    <source>
        <dbReference type="ARBA" id="ARBA00022490"/>
    </source>
</evidence>
<keyword evidence="15" id="KW-1185">Reference proteome</keyword>
<dbReference type="GO" id="GO:0051301">
    <property type="term" value="P:cell division"/>
    <property type="evidence" value="ECO:0007669"/>
    <property type="project" value="UniProtKB-KW"/>
</dbReference>
<reference evidence="14" key="1">
    <citation type="submission" date="2025-08" db="UniProtKB">
        <authorList>
            <consortium name="Ensembl"/>
        </authorList>
    </citation>
    <scope>IDENTIFICATION</scope>
</reference>
<dbReference type="GO" id="GO:0005737">
    <property type="term" value="C:cytoplasm"/>
    <property type="evidence" value="ECO:0007669"/>
    <property type="project" value="UniProtKB-SubCell"/>
</dbReference>
<protein>
    <recommendedName>
        <fullName evidence="13">Securin</fullName>
    </recommendedName>
</protein>
<evidence type="ECO:0000256" key="6">
    <source>
        <dbReference type="ARBA" id="ARBA00022737"/>
    </source>
</evidence>
<evidence type="ECO:0000313" key="15">
    <source>
        <dbReference type="Proteomes" id="UP000694523"/>
    </source>
</evidence>
<keyword evidence="6" id="KW-0677">Repeat</keyword>
<evidence type="ECO:0000313" key="14">
    <source>
        <dbReference type="Ensembl" id="ENSNMLP00000008283.1"/>
    </source>
</evidence>
<keyword evidence="4" id="KW-0963">Cytoplasm</keyword>
<dbReference type="GO" id="GO:0051276">
    <property type="term" value="P:chromosome organization"/>
    <property type="evidence" value="ECO:0007669"/>
    <property type="project" value="InterPro"/>
</dbReference>